<reference evidence="2" key="1">
    <citation type="submission" date="2021-10" db="EMBL/GenBank/DDBJ databases">
        <title>De novo Genome Assembly of Clathrus columnatus (Basidiomycota, Fungi) Using Illumina and Nanopore Sequence Data.</title>
        <authorList>
            <person name="Ogiso-Tanaka E."/>
            <person name="Itagaki H."/>
            <person name="Hosoya T."/>
            <person name="Hosaka K."/>
        </authorList>
    </citation>
    <scope>NUCLEOTIDE SEQUENCE</scope>
    <source>
        <strain evidence="2">MO-923</strain>
    </source>
</reference>
<gene>
    <name evidence="2" type="ORF">Clacol_003531</name>
</gene>
<sequence>MPHVGNASNASQNNSQLYGGYRPPNDLSYNGFGGNVNSMHITNNTGSNWGSGQNWSNGQSQSQNHAGHGFGSLQQLAYPSDYISTNPVSSSTNSQQFKFSGLNAVPPGSFTDLHQYPVQTQTNINDPPASFYQNLNGTQSLFGYNGPPLETNNESNSALRPLYNDAACSHDYSDNPHRVVGTDETAGIGPNMQNVHFETNLNIASALSAGAPFSSFSNASYPTTTTSPEFFLGLRNPSKQAFPSEFSTGLTNTFYHPNDLLSHSSSAPCSSSSFTTSPFETTKYNDLRRRPR</sequence>
<dbReference type="EMBL" id="BPWL01000004">
    <property type="protein sequence ID" value="GJJ09309.1"/>
    <property type="molecule type" value="Genomic_DNA"/>
</dbReference>
<feature type="compositionally biased region" description="Low complexity" evidence="1">
    <location>
        <begin position="1"/>
        <end position="16"/>
    </location>
</feature>
<keyword evidence="3" id="KW-1185">Reference proteome</keyword>
<feature type="compositionally biased region" description="Low complexity" evidence="1">
    <location>
        <begin position="43"/>
        <end position="64"/>
    </location>
</feature>
<feature type="region of interest" description="Disordered" evidence="1">
    <location>
        <begin position="1"/>
        <end position="22"/>
    </location>
</feature>
<comment type="caution">
    <text evidence="2">The sequence shown here is derived from an EMBL/GenBank/DDBJ whole genome shotgun (WGS) entry which is preliminary data.</text>
</comment>
<accession>A0AAV5A992</accession>
<protein>
    <submittedName>
        <fullName evidence="2">Uncharacterized protein</fullName>
    </submittedName>
</protein>
<evidence type="ECO:0000256" key="1">
    <source>
        <dbReference type="SAM" id="MobiDB-lite"/>
    </source>
</evidence>
<name>A0AAV5A992_9AGAM</name>
<dbReference type="Proteomes" id="UP001050691">
    <property type="component" value="Unassembled WGS sequence"/>
</dbReference>
<feature type="region of interest" description="Disordered" evidence="1">
    <location>
        <begin position="43"/>
        <end position="71"/>
    </location>
</feature>
<organism evidence="2 3">
    <name type="scientific">Clathrus columnatus</name>
    <dbReference type="NCBI Taxonomy" id="1419009"/>
    <lineage>
        <taxon>Eukaryota</taxon>
        <taxon>Fungi</taxon>
        <taxon>Dikarya</taxon>
        <taxon>Basidiomycota</taxon>
        <taxon>Agaricomycotina</taxon>
        <taxon>Agaricomycetes</taxon>
        <taxon>Phallomycetidae</taxon>
        <taxon>Phallales</taxon>
        <taxon>Clathraceae</taxon>
        <taxon>Clathrus</taxon>
    </lineage>
</organism>
<evidence type="ECO:0000313" key="2">
    <source>
        <dbReference type="EMBL" id="GJJ09309.1"/>
    </source>
</evidence>
<dbReference type="AlphaFoldDB" id="A0AAV5A992"/>
<proteinExistence type="predicted"/>
<evidence type="ECO:0000313" key="3">
    <source>
        <dbReference type="Proteomes" id="UP001050691"/>
    </source>
</evidence>